<dbReference type="Pfam" id="PF00704">
    <property type="entry name" value="Glyco_hydro_18"/>
    <property type="match status" value="1"/>
</dbReference>
<dbReference type="Gene3D" id="3.20.20.80">
    <property type="entry name" value="Glycosidases"/>
    <property type="match status" value="1"/>
</dbReference>
<evidence type="ECO:0000256" key="1">
    <source>
        <dbReference type="ARBA" id="ARBA00000822"/>
    </source>
</evidence>
<feature type="chain" id="PRO_5007995350" description="chitinase" evidence="13">
    <location>
        <begin position="21"/>
        <end position="452"/>
    </location>
</feature>
<evidence type="ECO:0000313" key="15">
    <source>
        <dbReference type="EMBL" id="KXT03530.1"/>
    </source>
</evidence>
<name>A0A139HM60_9PEZI</name>
<keyword evidence="11" id="KW-0624">Polysaccharide degradation</keyword>
<dbReference type="EMBL" id="LFZN01000030">
    <property type="protein sequence ID" value="KXT03531.1"/>
    <property type="molecule type" value="Genomic_DNA"/>
</dbReference>
<dbReference type="PROSITE" id="PS51910">
    <property type="entry name" value="GH18_2"/>
    <property type="match status" value="1"/>
</dbReference>
<dbReference type="GO" id="GO:0006032">
    <property type="term" value="P:chitin catabolic process"/>
    <property type="evidence" value="ECO:0007669"/>
    <property type="project" value="UniProtKB-KW"/>
</dbReference>
<feature type="domain" description="GH18" evidence="14">
    <location>
        <begin position="58"/>
        <end position="424"/>
    </location>
</feature>
<evidence type="ECO:0000256" key="5">
    <source>
        <dbReference type="ARBA" id="ARBA00022525"/>
    </source>
</evidence>
<evidence type="ECO:0000256" key="3">
    <source>
        <dbReference type="ARBA" id="ARBA00008682"/>
    </source>
</evidence>
<dbReference type="PROSITE" id="PS01095">
    <property type="entry name" value="GH18_1"/>
    <property type="match status" value="1"/>
</dbReference>
<dbReference type="OrthoDB" id="76388at2759"/>
<keyword evidence="13" id="KW-0732">Signal</keyword>
<dbReference type="EC" id="3.2.1.14" evidence="4"/>
<dbReference type="SUPFAM" id="SSF54556">
    <property type="entry name" value="Chitinase insertion domain"/>
    <property type="match status" value="1"/>
</dbReference>
<keyword evidence="7" id="KW-0146">Chitin degradation</keyword>
<protein>
    <recommendedName>
        <fullName evidence="4">chitinase</fullName>
        <ecNumber evidence="4">3.2.1.14</ecNumber>
    </recommendedName>
</protein>
<dbReference type="FunFam" id="3.10.50.10:FF:000005">
    <property type="entry name" value="Endochitinase B1"/>
    <property type="match status" value="1"/>
</dbReference>
<evidence type="ECO:0000256" key="11">
    <source>
        <dbReference type="ARBA" id="ARBA00023326"/>
    </source>
</evidence>
<keyword evidence="6 12" id="KW-0378">Hydrolase</keyword>
<dbReference type="CDD" id="cd06548">
    <property type="entry name" value="GH18_chitinase"/>
    <property type="match status" value="1"/>
</dbReference>
<evidence type="ECO:0000256" key="12">
    <source>
        <dbReference type="RuleBase" id="RU000489"/>
    </source>
</evidence>
<sequence>MAMILRTVVGTALLSGLVSSTPLADIAARSPPNTTSSYPTPASYPPAYSSSAAAKGSYKTALYFPNWDIYGRNYQPADLPVDRLTHVLYAFANVRPDSGEVYLSDTYADLEKHYSNDSWNDVGNNVYGCVKQLYLLKKQNRHMKVILSIGGWSYSKNFVGAAATATNRQNFASTAVKLLMDLGFDGLDIDWEYPANSAQASDWVALLKATREALNAYAATLPNNPHFLLTVACPAGPSNYEKLDIPGMDQYLDFWNLMAYDFSGSFSTVAAHGSNLYPSSLNTNSTPFSADAAVQYYLSHGVNPRKLLLGMPLYGHQFVGTQGPGQPYTGIGPGSWENGIWDSKVLPQTGAEVHYDSVIGASWSYDPNTQTMISYDTPEMAAQKLQYIYQKNLGGAMWWEANGDKNTTTTESLVDVMVGGFYKLDGSKNVLNYPYSRYENLRAGMPNSSVSY</sequence>
<dbReference type="AlphaFoldDB" id="A0A139HM60"/>
<dbReference type="SUPFAM" id="SSF51445">
    <property type="entry name" value="(Trans)glycosidases"/>
    <property type="match status" value="1"/>
</dbReference>
<evidence type="ECO:0000256" key="6">
    <source>
        <dbReference type="ARBA" id="ARBA00022801"/>
    </source>
</evidence>
<comment type="similarity">
    <text evidence="3">Belongs to the glycosyl hydrolase 18 family. Chitinase class V subfamily.</text>
</comment>
<dbReference type="GO" id="GO:0008061">
    <property type="term" value="F:chitin binding"/>
    <property type="evidence" value="ECO:0007669"/>
    <property type="project" value="InterPro"/>
</dbReference>
<keyword evidence="9" id="KW-0119">Carbohydrate metabolism</keyword>
<dbReference type="InterPro" id="IPR050314">
    <property type="entry name" value="Glycosyl_Hydrlase_18"/>
</dbReference>
<dbReference type="PANTHER" id="PTHR11177:SF365">
    <property type="entry name" value="ENDOCHITINASE B"/>
    <property type="match status" value="1"/>
</dbReference>
<comment type="catalytic activity">
    <reaction evidence="1">
        <text>Random endo-hydrolysis of N-acetyl-beta-D-glucosaminide (1-&gt;4)-beta-linkages in chitin and chitodextrins.</text>
        <dbReference type="EC" id="3.2.1.14"/>
    </reaction>
</comment>
<dbReference type="STRING" id="321146.A0A139HM60"/>
<dbReference type="InterPro" id="IPR011583">
    <property type="entry name" value="Chitinase_II/V-like_cat"/>
</dbReference>
<dbReference type="Gene3D" id="3.10.50.10">
    <property type="match status" value="1"/>
</dbReference>
<dbReference type="SMART" id="SM00636">
    <property type="entry name" value="Glyco_18"/>
    <property type="match status" value="1"/>
</dbReference>
<evidence type="ECO:0000259" key="14">
    <source>
        <dbReference type="PROSITE" id="PS51910"/>
    </source>
</evidence>
<dbReference type="GO" id="GO:0008843">
    <property type="term" value="F:endochitinase activity"/>
    <property type="evidence" value="ECO:0007669"/>
    <property type="project" value="UniProtKB-EC"/>
</dbReference>
<comment type="caution">
    <text evidence="15">The sequence shown here is derived from an EMBL/GenBank/DDBJ whole genome shotgun (WGS) entry which is preliminary data.</text>
</comment>
<dbReference type="Proteomes" id="UP000070133">
    <property type="component" value="Unassembled WGS sequence"/>
</dbReference>
<evidence type="ECO:0000256" key="10">
    <source>
        <dbReference type="ARBA" id="ARBA00023295"/>
    </source>
</evidence>
<keyword evidence="8" id="KW-0325">Glycoprotein</keyword>
<dbReference type="PANTHER" id="PTHR11177">
    <property type="entry name" value="CHITINASE"/>
    <property type="match status" value="1"/>
</dbReference>
<evidence type="ECO:0000313" key="16">
    <source>
        <dbReference type="Proteomes" id="UP000070133"/>
    </source>
</evidence>
<evidence type="ECO:0000256" key="13">
    <source>
        <dbReference type="SAM" id="SignalP"/>
    </source>
</evidence>
<evidence type="ECO:0000256" key="8">
    <source>
        <dbReference type="ARBA" id="ARBA00023180"/>
    </source>
</evidence>
<keyword evidence="5" id="KW-0964">Secreted</keyword>
<evidence type="ECO:0000256" key="2">
    <source>
        <dbReference type="ARBA" id="ARBA00004613"/>
    </source>
</evidence>
<evidence type="ECO:0000256" key="7">
    <source>
        <dbReference type="ARBA" id="ARBA00023024"/>
    </source>
</evidence>
<dbReference type="GO" id="GO:0005576">
    <property type="term" value="C:extracellular region"/>
    <property type="evidence" value="ECO:0007669"/>
    <property type="project" value="UniProtKB-SubCell"/>
</dbReference>
<reference evidence="15 16" key="1">
    <citation type="submission" date="2015-07" db="EMBL/GenBank/DDBJ databases">
        <title>Comparative genomics of the Sigatoka disease complex on banana suggests a link between parallel evolutionary changes in Pseudocercospora fijiensis and Pseudocercospora eumusae and increased virulence on the banana host.</title>
        <authorList>
            <person name="Chang T.-C."/>
            <person name="Salvucci A."/>
            <person name="Crous P.W."/>
            <person name="Stergiopoulos I."/>
        </authorList>
    </citation>
    <scope>NUCLEOTIDE SEQUENCE [LARGE SCALE GENOMIC DNA]</scope>
    <source>
        <strain evidence="15 16">CBS 114824</strain>
    </source>
</reference>
<accession>A0A139HM60</accession>
<dbReference type="InterPro" id="IPR001579">
    <property type="entry name" value="Glyco_hydro_18_chit_AS"/>
</dbReference>
<feature type="signal peptide" evidence="13">
    <location>
        <begin position="1"/>
        <end position="20"/>
    </location>
</feature>
<keyword evidence="16" id="KW-1185">Reference proteome</keyword>
<dbReference type="GO" id="GO:0000272">
    <property type="term" value="P:polysaccharide catabolic process"/>
    <property type="evidence" value="ECO:0007669"/>
    <property type="project" value="UniProtKB-KW"/>
</dbReference>
<organism evidence="15 16">
    <name type="scientific">Pseudocercospora eumusae</name>
    <dbReference type="NCBI Taxonomy" id="321146"/>
    <lineage>
        <taxon>Eukaryota</taxon>
        <taxon>Fungi</taxon>
        <taxon>Dikarya</taxon>
        <taxon>Ascomycota</taxon>
        <taxon>Pezizomycotina</taxon>
        <taxon>Dothideomycetes</taxon>
        <taxon>Dothideomycetidae</taxon>
        <taxon>Mycosphaerellales</taxon>
        <taxon>Mycosphaerellaceae</taxon>
        <taxon>Pseudocercospora</taxon>
    </lineage>
</organism>
<dbReference type="FunFam" id="3.20.20.80:FF:000095">
    <property type="entry name" value="Endochitinase B1"/>
    <property type="match status" value="1"/>
</dbReference>
<dbReference type="InterPro" id="IPR029070">
    <property type="entry name" value="Chitinase_insertion_sf"/>
</dbReference>
<gene>
    <name evidence="15" type="ORF">AC578_1614</name>
</gene>
<keyword evidence="10 12" id="KW-0326">Glycosidase</keyword>
<dbReference type="InterPro" id="IPR017853">
    <property type="entry name" value="GH"/>
</dbReference>
<evidence type="ECO:0000256" key="9">
    <source>
        <dbReference type="ARBA" id="ARBA00023277"/>
    </source>
</evidence>
<evidence type="ECO:0000256" key="4">
    <source>
        <dbReference type="ARBA" id="ARBA00012729"/>
    </source>
</evidence>
<proteinExistence type="inferred from homology"/>
<dbReference type="InterPro" id="IPR001223">
    <property type="entry name" value="Glyco_hydro18_cat"/>
</dbReference>
<dbReference type="EMBL" id="LFZN01000030">
    <property type="protein sequence ID" value="KXT03530.1"/>
    <property type="molecule type" value="Genomic_DNA"/>
</dbReference>
<comment type="subcellular location">
    <subcellularLocation>
        <location evidence="2">Secreted</location>
    </subcellularLocation>
</comment>